<dbReference type="Proteomes" id="UP000661280">
    <property type="component" value="Chromosome 7"/>
</dbReference>
<gene>
    <name evidence="3" type="ORF">AKAW2_70551S</name>
    <name evidence="4" type="ORF">RIB2604_02700040</name>
</gene>
<feature type="transmembrane region" description="Helical" evidence="2">
    <location>
        <begin position="181"/>
        <end position="203"/>
    </location>
</feature>
<dbReference type="KEGG" id="aluc:AKAW2_70551S"/>
<keyword evidence="6" id="KW-1185">Reference proteome</keyword>
<reference evidence="3" key="4">
    <citation type="submission" date="2021-02" db="EMBL/GenBank/DDBJ databases">
        <title>Aspergillus luchuensis mut. kawachii IFO 4304 genome sequence.</title>
        <authorList>
            <person name="Mori K."/>
            <person name="Kadooka C."/>
            <person name="Goto M."/>
            <person name="Futagami T."/>
        </authorList>
    </citation>
    <scope>NUCLEOTIDE SEQUENCE</scope>
    <source>
        <strain evidence="3">IFO 4308</strain>
    </source>
</reference>
<feature type="transmembrane region" description="Helical" evidence="2">
    <location>
        <begin position="65"/>
        <end position="83"/>
    </location>
</feature>
<reference evidence="4 5" key="1">
    <citation type="journal article" date="2016" name="DNA Res.">
        <title>Genome sequence of Aspergillus luchuensis NBRC 4314.</title>
        <authorList>
            <person name="Yamada O."/>
            <person name="Machida M."/>
            <person name="Hosoyama A."/>
            <person name="Goto M."/>
            <person name="Takahashi T."/>
            <person name="Futagami T."/>
            <person name="Yamagata Y."/>
            <person name="Takeuchi M."/>
            <person name="Kobayashi T."/>
            <person name="Koike H."/>
            <person name="Abe K."/>
            <person name="Asai K."/>
            <person name="Arita M."/>
            <person name="Fujita N."/>
            <person name="Fukuda K."/>
            <person name="Higa K."/>
            <person name="Horikawa H."/>
            <person name="Ishikawa T."/>
            <person name="Jinno K."/>
            <person name="Kato Y."/>
            <person name="Kirimura K."/>
            <person name="Mizutani O."/>
            <person name="Nakasone K."/>
            <person name="Sano M."/>
            <person name="Shiraishi Y."/>
            <person name="Tsukahara M."/>
            <person name="Gomi K."/>
        </authorList>
    </citation>
    <scope>NUCLEOTIDE SEQUENCE [LARGE SCALE GENOMIC DNA]</scope>
    <source>
        <strain evidence="4 5">RIB 2604</strain>
    </source>
</reference>
<feature type="transmembrane region" description="Helical" evidence="2">
    <location>
        <begin position="136"/>
        <end position="161"/>
    </location>
</feature>
<dbReference type="OrthoDB" id="3142841at2759"/>
<dbReference type="AlphaFoldDB" id="A0A146FSR3"/>
<feature type="transmembrane region" description="Helical" evidence="2">
    <location>
        <begin position="215"/>
        <end position="237"/>
    </location>
</feature>
<organism evidence="4 5">
    <name type="scientific">Aspergillus kawachii</name>
    <name type="common">White koji mold</name>
    <name type="synonym">Aspergillus awamori var. kawachi</name>
    <dbReference type="NCBI Taxonomy" id="1069201"/>
    <lineage>
        <taxon>Eukaryota</taxon>
        <taxon>Fungi</taxon>
        <taxon>Dikarya</taxon>
        <taxon>Ascomycota</taxon>
        <taxon>Pezizomycotina</taxon>
        <taxon>Eurotiomycetes</taxon>
        <taxon>Eurotiomycetidae</taxon>
        <taxon>Eurotiales</taxon>
        <taxon>Aspergillaceae</taxon>
        <taxon>Aspergillus</taxon>
        <taxon>Aspergillus subgen. Circumdati</taxon>
    </lineage>
</organism>
<dbReference type="GO" id="GO:0005886">
    <property type="term" value="C:plasma membrane"/>
    <property type="evidence" value="ECO:0007669"/>
    <property type="project" value="TreeGrafter"/>
</dbReference>
<dbReference type="PANTHER" id="PTHR33927:SF3">
    <property type="entry name" value="INTEGRAL MEMBRANE PROTEIN TMPA"/>
    <property type="match status" value="1"/>
</dbReference>
<dbReference type="EMBL" id="BCWF01000026">
    <property type="protein sequence ID" value="GAT28820.1"/>
    <property type="molecule type" value="Genomic_DNA"/>
</dbReference>
<keyword evidence="2" id="KW-0472">Membrane</keyword>
<evidence type="ECO:0000256" key="2">
    <source>
        <dbReference type="SAM" id="Phobius"/>
    </source>
</evidence>
<dbReference type="EMBL" id="AP024431">
    <property type="protein sequence ID" value="BCS03673.1"/>
    <property type="molecule type" value="Genomic_DNA"/>
</dbReference>
<evidence type="ECO:0000256" key="1">
    <source>
        <dbReference type="SAM" id="MobiDB-lite"/>
    </source>
</evidence>
<dbReference type="GO" id="GO:0048315">
    <property type="term" value="P:conidium formation"/>
    <property type="evidence" value="ECO:0007669"/>
    <property type="project" value="TreeGrafter"/>
</dbReference>
<accession>A0A146FSR3</accession>
<reference evidence="3" key="3">
    <citation type="submission" date="2021-01" db="EMBL/GenBank/DDBJ databases">
        <authorList>
            <consortium name="Aspergillus luchuensis mut. kawachii IFO 4304 genome sequencing consortium"/>
            <person name="Kazuki M."/>
            <person name="Futagami T."/>
        </authorList>
    </citation>
    <scope>NUCLEOTIDE SEQUENCE</scope>
    <source>
        <strain evidence="3">IFO 4308</strain>
    </source>
</reference>
<name>A0A146FSR3_ASPKA</name>
<sequence>MDSGHVSTPVPPPPPAIQLPTQSEKGPTNISFPNNVSVLPVEKEETPSRQSIDTRLFLWPSTYRYIFSLVFLGNVAALIYFILRDWSAIRFVDAAAANFLASALARQAIVVNGMFQIVCSLSLRLPLRLRRVAANIYHYGGVHSGCGVAALIWYVGAVVMLTRLAIRVWRDSHHHLSNHTLITLILAYLVLVLLAVIIAVAYPTVRLRYHNSFEFAHRFLTWLVVALFLSLLVLVVGDSSLTPSTATATISVSPAASLVRLPAFWCVLTTVIAIIQPWTRLRRIHVQAERLSTHAIRLHLSGADARFGKTISLATHPLQDWHSFATFPDEPRCIDIDDEEAATAKTGAAEGCSVLVSRAGDWTGARINEPPTELWTRGEQPYGFTRVMRLFRRVVIVATGSGIGPCLAFLAEGGGGGGGGETCRRPAIRLVWQTRSPQRTYGSRVLDLVYRLDPEAMILDTSKQGRRVDLLPWVVDHCLAYRGFEAEMVCVISNRSLTHTLVSQLRSRGIPAMGPLFDS</sequence>
<proteinExistence type="predicted"/>
<feature type="compositionally biased region" description="Polar residues" evidence="1">
    <location>
        <begin position="19"/>
        <end position="28"/>
    </location>
</feature>
<dbReference type="Proteomes" id="UP000075230">
    <property type="component" value="Unassembled WGS sequence"/>
</dbReference>
<dbReference type="InterPro" id="IPR052979">
    <property type="entry name" value="Adenylate-forming_domain"/>
</dbReference>
<feature type="region of interest" description="Disordered" evidence="1">
    <location>
        <begin position="1"/>
        <end position="28"/>
    </location>
</feature>
<feature type="transmembrane region" description="Helical" evidence="2">
    <location>
        <begin position="257"/>
        <end position="275"/>
    </location>
</feature>
<evidence type="ECO:0000313" key="5">
    <source>
        <dbReference type="Proteomes" id="UP000075230"/>
    </source>
</evidence>
<dbReference type="GeneID" id="64964994"/>
<dbReference type="PANTHER" id="PTHR33927">
    <property type="entry name" value="TRANSMEMBRANE PROTEIN"/>
    <property type="match status" value="1"/>
</dbReference>
<keyword evidence="2" id="KW-0812">Transmembrane</keyword>
<protein>
    <submittedName>
        <fullName evidence="4">Integral membrane protein TmpA</fullName>
    </submittedName>
</protein>
<keyword evidence="2" id="KW-1133">Transmembrane helix</keyword>
<dbReference type="RefSeq" id="XP_041547435.1">
    <property type="nucleotide sequence ID" value="XM_041683146.1"/>
</dbReference>
<reference evidence="5" key="2">
    <citation type="submission" date="2016-02" db="EMBL/GenBank/DDBJ databases">
        <title>Genome sequencing of Aspergillus luchuensis NBRC 4314.</title>
        <authorList>
            <person name="Yamada O."/>
        </authorList>
    </citation>
    <scope>NUCLEOTIDE SEQUENCE [LARGE SCALE GENOMIC DNA]</scope>
    <source>
        <strain evidence="5">RIB 2604</strain>
    </source>
</reference>
<evidence type="ECO:0000313" key="4">
    <source>
        <dbReference type="EMBL" id="GAT28820.1"/>
    </source>
</evidence>
<dbReference type="GO" id="GO:0043935">
    <property type="term" value="P:sexual sporulation resulting in formation of a cellular spore"/>
    <property type="evidence" value="ECO:0007669"/>
    <property type="project" value="TreeGrafter"/>
</dbReference>
<dbReference type="GO" id="GO:0075306">
    <property type="term" value="P:regulation of conidium formation"/>
    <property type="evidence" value="ECO:0007669"/>
    <property type="project" value="TreeGrafter"/>
</dbReference>
<evidence type="ECO:0000313" key="6">
    <source>
        <dbReference type="Proteomes" id="UP000661280"/>
    </source>
</evidence>
<dbReference type="VEuPathDB" id="FungiDB:ASPFODRAFT_218350"/>
<evidence type="ECO:0000313" key="3">
    <source>
        <dbReference type="EMBL" id="BCS03673.1"/>
    </source>
</evidence>